<evidence type="ECO:0000313" key="2">
    <source>
        <dbReference type="EMBL" id="ODS10528.1"/>
    </source>
</evidence>
<sequence>MIAIERKYCLSNNPNLHARIEVNPIGQLDVEIIELNERHTTQFDDLSFKCSQGAIHVCGKEQTLPWQLSLATGDGLELSTLVDNANDEYETLMRDLM</sequence>
<dbReference type="GeneID" id="96871474"/>
<proteinExistence type="predicted"/>
<protein>
    <submittedName>
        <fullName evidence="1">Uncharacterized protein</fullName>
    </submittedName>
</protein>
<organism evidence="1 3">
    <name type="scientific">Vibrio scophthalmi</name>
    <dbReference type="NCBI Taxonomy" id="45658"/>
    <lineage>
        <taxon>Bacteria</taxon>
        <taxon>Pseudomonadati</taxon>
        <taxon>Pseudomonadota</taxon>
        <taxon>Gammaproteobacteria</taxon>
        <taxon>Vibrionales</taxon>
        <taxon>Vibrionaceae</taxon>
        <taxon>Vibrio</taxon>
    </lineage>
</organism>
<keyword evidence="3" id="KW-1185">Reference proteome</keyword>
<dbReference type="EMBL" id="MDCJ01000002">
    <property type="protein sequence ID" value="ODS10528.1"/>
    <property type="molecule type" value="Genomic_DNA"/>
</dbReference>
<dbReference type="RefSeq" id="WP_005594245.1">
    <property type="nucleotide sequence ID" value="NZ_CP016414.1"/>
</dbReference>
<dbReference type="PATRIC" id="fig|45658.7.peg.477"/>
<reference evidence="1 3" key="1">
    <citation type="submission" date="2016-07" db="EMBL/GenBank/DDBJ databases">
        <title>Genome sequencing of Vibrio scophthalmi strain VS-05, an isolated from Paralichthys olivaceus.</title>
        <authorList>
            <person name="Han H.-J."/>
        </authorList>
    </citation>
    <scope>NUCLEOTIDE SEQUENCE [LARGE SCALE GENOMIC DNA]</scope>
    <source>
        <strain evidence="1 3">VS-05</strain>
    </source>
</reference>
<dbReference type="EMBL" id="CP016414">
    <property type="protein sequence ID" value="ANU35644.1"/>
    <property type="molecule type" value="Genomic_DNA"/>
</dbReference>
<dbReference type="Proteomes" id="UP000095131">
    <property type="component" value="Unassembled WGS sequence"/>
</dbReference>
<name>A0A1C7F8K9_9VIBR</name>
<accession>A0A1C7F8K9</accession>
<gene>
    <name evidence="2" type="ORF">VSF3289_00787</name>
    <name evidence="1" type="ORF">VSVS05_00511</name>
</gene>
<dbReference type="Proteomes" id="UP000092528">
    <property type="component" value="Chromosome 1"/>
</dbReference>
<evidence type="ECO:0000313" key="4">
    <source>
        <dbReference type="Proteomes" id="UP000095131"/>
    </source>
</evidence>
<reference evidence="2 4" key="2">
    <citation type="submission" date="2016-08" db="EMBL/GenBank/DDBJ databases">
        <title>Genome sequencing of Vibrio scophthalmi strain FP3289, an isolated from Paralichthys olivaceus.</title>
        <authorList>
            <person name="Han H.-J."/>
        </authorList>
    </citation>
    <scope>NUCLEOTIDE SEQUENCE [LARGE SCALE GENOMIC DNA]</scope>
    <source>
        <strain evidence="2 4">FP3289</strain>
    </source>
</reference>
<dbReference type="AlphaFoldDB" id="A0A1C7F8K9"/>
<dbReference type="OrthoDB" id="5887304at2"/>
<dbReference type="STRING" id="45658.VSVS12_02430"/>
<evidence type="ECO:0000313" key="1">
    <source>
        <dbReference type="EMBL" id="ANU35644.1"/>
    </source>
</evidence>
<evidence type="ECO:0000313" key="3">
    <source>
        <dbReference type="Proteomes" id="UP000092528"/>
    </source>
</evidence>